<evidence type="ECO:0000313" key="8">
    <source>
        <dbReference type="Proteomes" id="UP000051373"/>
    </source>
</evidence>
<keyword evidence="4 6" id="KW-1133">Transmembrane helix</keyword>
<evidence type="ECO:0000256" key="2">
    <source>
        <dbReference type="ARBA" id="ARBA00022475"/>
    </source>
</evidence>
<dbReference type="EMBL" id="LJUJ01000015">
    <property type="protein sequence ID" value="KPK63295.1"/>
    <property type="molecule type" value="Genomic_DNA"/>
</dbReference>
<feature type="transmembrane region" description="Helical" evidence="6">
    <location>
        <begin position="303"/>
        <end position="320"/>
    </location>
</feature>
<dbReference type="GO" id="GO:0043190">
    <property type="term" value="C:ATP-binding cassette (ABC) transporter complex"/>
    <property type="evidence" value="ECO:0007669"/>
    <property type="project" value="TreeGrafter"/>
</dbReference>
<protein>
    <recommendedName>
        <fullName evidence="9">LPS export ABC transporter permease LptG</fullName>
    </recommendedName>
</protein>
<feature type="transmembrane region" description="Helical" evidence="6">
    <location>
        <begin position="278"/>
        <end position="298"/>
    </location>
</feature>
<dbReference type="GO" id="GO:0015920">
    <property type="term" value="P:lipopolysaccharide transport"/>
    <property type="evidence" value="ECO:0007669"/>
    <property type="project" value="TreeGrafter"/>
</dbReference>
<proteinExistence type="predicted"/>
<evidence type="ECO:0000256" key="1">
    <source>
        <dbReference type="ARBA" id="ARBA00004651"/>
    </source>
</evidence>
<feature type="transmembrane region" description="Helical" evidence="6">
    <location>
        <begin position="50"/>
        <end position="77"/>
    </location>
</feature>
<dbReference type="Pfam" id="PF03739">
    <property type="entry name" value="LptF_LptG"/>
    <property type="match status" value="1"/>
</dbReference>
<evidence type="ECO:0000256" key="5">
    <source>
        <dbReference type="ARBA" id="ARBA00023136"/>
    </source>
</evidence>
<keyword evidence="5 6" id="KW-0472">Membrane</keyword>
<accession>A0A0S8FRG0</accession>
<dbReference type="AlphaFoldDB" id="A0A0S8FRG0"/>
<evidence type="ECO:0000256" key="4">
    <source>
        <dbReference type="ARBA" id="ARBA00022989"/>
    </source>
</evidence>
<gene>
    <name evidence="7" type="ORF">AMJ83_07420</name>
</gene>
<feature type="transmembrane region" description="Helical" evidence="6">
    <location>
        <begin position="98"/>
        <end position="117"/>
    </location>
</feature>
<evidence type="ECO:0000256" key="3">
    <source>
        <dbReference type="ARBA" id="ARBA00022692"/>
    </source>
</evidence>
<evidence type="ECO:0000313" key="7">
    <source>
        <dbReference type="EMBL" id="KPK63295.1"/>
    </source>
</evidence>
<dbReference type="PANTHER" id="PTHR33529:SF8">
    <property type="entry name" value="PERMEASE, YJGP_YJGQ FAMILY"/>
    <property type="match status" value="1"/>
</dbReference>
<dbReference type="PANTHER" id="PTHR33529">
    <property type="entry name" value="SLR0882 PROTEIN-RELATED"/>
    <property type="match status" value="1"/>
</dbReference>
<comment type="caution">
    <text evidence="7">The sequence shown here is derived from an EMBL/GenBank/DDBJ whole genome shotgun (WGS) entry which is preliminary data.</text>
</comment>
<dbReference type="STRING" id="1703779.AMJ83_07420"/>
<reference evidence="7 8" key="1">
    <citation type="journal article" date="2015" name="Microbiome">
        <title>Genomic resolution of linkages in carbon, nitrogen, and sulfur cycling among widespread estuary sediment bacteria.</title>
        <authorList>
            <person name="Baker B.J."/>
            <person name="Lazar C.S."/>
            <person name="Teske A.P."/>
            <person name="Dick G.J."/>
        </authorList>
    </citation>
    <scope>NUCLEOTIDE SEQUENCE [LARGE SCALE GENOMIC DNA]</scope>
    <source>
        <strain evidence="7">SM23_42</strain>
    </source>
</reference>
<evidence type="ECO:0008006" key="9">
    <source>
        <dbReference type="Google" id="ProtNLM"/>
    </source>
</evidence>
<evidence type="ECO:0000256" key="6">
    <source>
        <dbReference type="SAM" id="Phobius"/>
    </source>
</evidence>
<dbReference type="Proteomes" id="UP000051373">
    <property type="component" value="Unassembled WGS sequence"/>
</dbReference>
<comment type="subcellular location">
    <subcellularLocation>
        <location evidence="1">Cell membrane</location>
        <topology evidence="1">Multi-pass membrane protein</topology>
    </subcellularLocation>
</comment>
<feature type="transmembrane region" description="Helical" evidence="6">
    <location>
        <begin position="332"/>
        <end position="355"/>
    </location>
</feature>
<organism evidence="7 8">
    <name type="scientific">candidate division WOR_3 bacterium SM23_42</name>
    <dbReference type="NCBI Taxonomy" id="1703779"/>
    <lineage>
        <taxon>Bacteria</taxon>
        <taxon>Bacteria division WOR-3</taxon>
    </lineage>
</organism>
<keyword evidence="2" id="KW-1003">Cell membrane</keyword>
<feature type="transmembrane region" description="Helical" evidence="6">
    <location>
        <begin position="12"/>
        <end position="30"/>
    </location>
</feature>
<dbReference type="InterPro" id="IPR005495">
    <property type="entry name" value="LptG/LptF_permease"/>
</dbReference>
<keyword evidence="3 6" id="KW-0812">Transmembrane</keyword>
<name>A0A0S8FRG0_UNCW3</name>
<sequence>MNIIRRYVLKHFVRYWVICLGISIFIYIVINLFDNLGKFLARNASALDIMIYYLYLIPSYTILLVPVASMIAVFLVFGIMAKNRELLVLKTSGFSISTLFYLFMMTSVVIAIGTFAFQETVGVWAQAQLIEHEQVRIKRRPIRQTSWRRNFFYYGENNWIYYVRKFDGRINTMDNVILWQTTPDNKIRQRIDAHRGTYDSIWVFEQATVRQFDTLDQEIVTKHFMLKMPELKEKPHDLLKKIKPVEEMNFLEIAAFVNKRQRAGQDVVTEEVELNYRFSYPIITVILLLITLPISVVLRRGGIAIGLGISIGLSFTYWGVIQSSRAYGVAGVLNPVLAAWLPNIIFGLLGVILILKAPR</sequence>